<dbReference type="Proteomes" id="UP000003963">
    <property type="component" value="Unassembled WGS sequence"/>
</dbReference>
<protein>
    <submittedName>
        <fullName evidence="1">Uncharacterized protein</fullName>
    </submittedName>
</protein>
<evidence type="ECO:0000313" key="2">
    <source>
        <dbReference type="Proteomes" id="UP000003963"/>
    </source>
</evidence>
<dbReference type="STRING" id="457427.SSOG_00898"/>
<gene>
    <name evidence="1" type="ORF">SSOG_00898</name>
</gene>
<proteinExistence type="predicted"/>
<dbReference type="EMBL" id="GG657754">
    <property type="protein sequence ID" value="EFL21186.1"/>
    <property type="molecule type" value="Genomic_DNA"/>
</dbReference>
<evidence type="ECO:0000313" key="1">
    <source>
        <dbReference type="EMBL" id="EFL21186.1"/>
    </source>
</evidence>
<dbReference type="RefSeq" id="WP_009713008.1">
    <property type="nucleotide sequence ID" value="NZ_GG657754.1"/>
</dbReference>
<keyword evidence="2" id="KW-1185">Reference proteome</keyword>
<organism evidence="1 2">
    <name type="scientific">Streptomyces himastatinicus ATCC 53653</name>
    <dbReference type="NCBI Taxonomy" id="457427"/>
    <lineage>
        <taxon>Bacteria</taxon>
        <taxon>Bacillati</taxon>
        <taxon>Actinomycetota</taxon>
        <taxon>Actinomycetes</taxon>
        <taxon>Kitasatosporales</taxon>
        <taxon>Streptomycetaceae</taxon>
        <taxon>Streptomyces</taxon>
        <taxon>Streptomyces violaceusniger group</taxon>
    </lineage>
</organism>
<dbReference type="AlphaFoldDB" id="D9WFV0"/>
<dbReference type="OrthoDB" id="9978857at2"/>
<accession>D9WFV0</accession>
<reference evidence="1 2" key="1">
    <citation type="submission" date="2009-02" db="EMBL/GenBank/DDBJ databases">
        <title>Annotation of Streptomyces hygroscopicus strain ATCC 53653.</title>
        <authorList>
            <consortium name="The Broad Institute Genome Sequencing Platform"/>
            <consortium name="Broad Institute Microbial Sequencing Center"/>
            <person name="Fischbach M."/>
            <person name="Godfrey P."/>
            <person name="Ward D."/>
            <person name="Young S."/>
            <person name="Zeng Q."/>
            <person name="Koehrsen M."/>
            <person name="Alvarado L."/>
            <person name="Berlin A.M."/>
            <person name="Bochicchio J."/>
            <person name="Borenstein D."/>
            <person name="Chapman S.B."/>
            <person name="Chen Z."/>
            <person name="Engels R."/>
            <person name="Freedman E."/>
            <person name="Gellesch M."/>
            <person name="Goldberg J."/>
            <person name="Griggs A."/>
            <person name="Gujja S."/>
            <person name="Heilman E.R."/>
            <person name="Heiman D.I."/>
            <person name="Hepburn T.A."/>
            <person name="Howarth C."/>
            <person name="Jen D."/>
            <person name="Larson L."/>
            <person name="Lewis B."/>
            <person name="Mehta T."/>
            <person name="Park D."/>
            <person name="Pearson M."/>
            <person name="Richards J."/>
            <person name="Roberts A."/>
            <person name="Saif S."/>
            <person name="Shea T.D."/>
            <person name="Shenoy N."/>
            <person name="Sisk P."/>
            <person name="Stolte C."/>
            <person name="Sykes S.N."/>
            <person name="Thomson T."/>
            <person name="Walk T."/>
            <person name="White J."/>
            <person name="Yandava C."/>
            <person name="Straight P."/>
            <person name="Clardy J."/>
            <person name="Hung D."/>
            <person name="Kolter R."/>
            <person name="Mekalanos J."/>
            <person name="Walker S."/>
            <person name="Walsh C.T."/>
            <person name="Wieland-Brown L.C."/>
            <person name="Haas B."/>
            <person name="Nusbaum C."/>
            <person name="Birren B."/>
        </authorList>
    </citation>
    <scope>NUCLEOTIDE SEQUENCE [LARGE SCALE GENOMIC DNA]</scope>
    <source>
        <strain evidence="1 2">ATCC 53653</strain>
    </source>
</reference>
<dbReference type="HOGENOM" id="CLU_2541125_0_0_11"/>
<sequence length="83" mass="9191">MRDHDIDRTMATLVEDCVYHYYGGPAMVERNGGRAECPCRSGGTADDEFVQTARQVIVIPFRDGLMVGEDFSFDGQGTLEKVS</sequence>
<name>D9WFV0_9ACTN</name>